<dbReference type="Proteomes" id="UP001056426">
    <property type="component" value="Chromosome"/>
</dbReference>
<dbReference type="KEGG" id="alkq:M9189_11160"/>
<dbReference type="EMBL" id="CP098400">
    <property type="protein sequence ID" value="URW79413.1"/>
    <property type="molecule type" value="Genomic_DNA"/>
</dbReference>
<dbReference type="RefSeq" id="WP_250723277.1">
    <property type="nucleotide sequence ID" value="NZ_CP098400.1"/>
</dbReference>
<proteinExistence type="predicted"/>
<evidence type="ECO:0000313" key="2">
    <source>
        <dbReference type="Proteomes" id="UP001056426"/>
    </source>
</evidence>
<protein>
    <submittedName>
        <fullName evidence="1">Uncharacterized protein</fullName>
    </submittedName>
</protein>
<sequence>MVITKKKNGKAATNAVPLSEKRQNRVTILLSDRELAAIDAYCKRYKVKSKARFIREQALRAVMTKFLDDYPTLFRKHELDSLVVPNASQANGNNSFTEGPITE</sequence>
<name>A0A9J6ZNY7_9BACT</name>
<gene>
    <name evidence="1" type="ORF">M9189_11160</name>
</gene>
<accession>A0A9J6ZNY7</accession>
<organism evidence="1 2">
    <name type="scientific">Xiashengella succiniciproducens</name>
    <dbReference type="NCBI Taxonomy" id="2949635"/>
    <lineage>
        <taxon>Bacteria</taxon>
        <taxon>Pseudomonadati</taxon>
        <taxon>Bacteroidota</taxon>
        <taxon>Bacteroidia</taxon>
        <taxon>Marinilabiliales</taxon>
        <taxon>Marinilabiliaceae</taxon>
        <taxon>Xiashengella</taxon>
    </lineage>
</organism>
<reference evidence="1" key="1">
    <citation type="submission" date="2022-05" db="EMBL/GenBank/DDBJ databases">
        <authorList>
            <person name="Sun X."/>
        </authorList>
    </citation>
    <scope>NUCLEOTIDE SEQUENCE</scope>
    <source>
        <strain evidence="1">Ai-910</strain>
    </source>
</reference>
<reference evidence="1" key="2">
    <citation type="submission" date="2022-06" db="EMBL/GenBank/DDBJ databases">
        <title>Xiashengella guii gen. nov. sp. nov., a bacterium isolated form anaerobic digestion tank.</title>
        <authorList>
            <person name="Huang H."/>
        </authorList>
    </citation>
    <scope>NUCLEOTIDE SEQUENCE</scope>
    <source>
        <strain evidence="1">Ai-910</strain>
    </source>
</reference>
<dbReference type="AlphaFoldDB" id="A0A9J6ZNY7"/>
<evidence type="ECO:0000313" key="1">
    <source>
        <dbReference type="EMBL" id="URW79413.1"/>
    </source>
</evidence>
<keyword evidence="2" id="KW-1185">Reference proteome</keyword>